<protein>
    <submittedName>
        <fullName evidence="4">RNA-directed DNA methylation 4</fullName>
    </submittedName>
</protein>
<evidence type="ECO:0000256" key="2">
    <source>
        <dbReference type="SAM" id="MobiDB-lite"/>
    </source>
</evidence>
<feature type="compositionally biased region" description="Acidic residues" evidence="2">
    <location>
        <begin position="68"/>
        <end position="86"/>
    </location>
</feature>
<feature type="compositionally biased region" description="Acidic residues" evidence="2">
    <location>
        <begin position="105"/>
        <end position="116"/>
    </location>
</feature>
<dbReference type="Pfam" id="PF08574">
    <property type="entry name" value="Iwr1"/>
    <property type="match status" value="1"/>
</dbReference>
<feature type="domain" description="Transcription factor Iwr1" evidence="3">
    <location>
        <begin position="32"/>
        <end position="97"/>
    </location>
</feature>
<accession>A0A1J3HB56</accession>
<evidence type="ECO:0000259" key="3">
    <source>
        <dbReference type="Pfam" id="PF08574"/>
    </source>
</evidence>
<dbReference type="InterPro" id="IPR013883">
    <property type="entry name" value="TF_Iwr1_dom"/>
</dbReference>
<feature type="region of interest" description="Disordered" evidence="2">
    <location>
        <begin position="68"/>
        <end position="116"/>
    </location>
</feature>
<dbReference type="AlphaFoldDB" id="A0A1J3HB56"/>
<proteinExistence type="inferred from homology"/>
<gene>
    <name evidence="4" type="ORF">LE_TR5418_c6_g1_i1_g.19668</name>
</gene>
<dbReference type="EMBL" id="GEVL01012592">
    <property type="protein sequence ID" value="JAU64749.1"/>
    <property type="molecule type" value="Transcribed_RNA"/>
</dbReference>
<organism evidence="4">
    <name type="scientific">Noccaea caerulescens</name>
    <name type="common">Alpine penny-cress</name>
    <name type="synonym">Thlaspi caerulescens</name>
    <dbReference type="NCBI Taxonomy" id="107243"/>
    <lineage>
        <taxon>Eukaryota</taxon>
        <taxon>Viridiplantae</taxon>
        <taxon>Streptophyta</taxon>
        <taxon>Embryophyta</taxon>
        <taxon>Tracheophyta</taxon>
        <taxon>Spermatophyta</taxon>
        <taxon>Magnoliopsida</taxon>
        <taxon>eudicotyledons</taxon>
        <taxon>Gunneridae</taxon>
        <taxon>Pentapetalae</taxon>
        <taxon>rosids</taxon>
        <taxon>malvids</taxon>
        <taxon>Brassicales</taxon>
        <taxon>Brassicaceae</taxon>
        <taxon>Coluteocarpeae</taxon>
        <taxon>Noccaea</taxon>
    </lineage>
</organism>
<reference evidence="4" key="1">
    <citation type="submission" date="2016-07" db="EMBL/GenBank/DDBJ databases">
        <title>De novo transcriptome assembly of four accessions of the metal hyperaccumulator plant Noccaea caerulescens.</title>
        <authorList>
            <person name="Blande D."/>
            <person name="Halimaa P."/>
            <person name="Tervahauta A.I."/>
            <person name="Aarts M.G."/>
            <person name="Karenlampi S.O."/>
        </authorList>
    </citation>
    <scope>NUCLEOTIDE SEQUENCE</scope>
</reference>
<evidence type="ECO:0000313" key="4">
    <source>
        <dbReference type="EMBL" id="JAU64749.1"/>
    </source>
</evidence>
<sequence>MSCYLPLLREFVPRAAKEIEADHIHSSIPPEEEYLYDCYSCYGTVSEEMGISSKNQFPLVQVQDGEEDCFCSGSDDESEYDSEDSNAEGYAMNEYPEGNVREMSETSDESQDERRL</sequence>
<name>A0A1J3HB56_NOCCA</name>
<evidence type="ECO:0000256" key="1">
    <source>
        <dbReference type="ARBA" id="ARBA00010218"/>
    </source>
</evidence>
<comment type="similarity">
    <text evidence="1">Belongs to the IWR1/SLC7A6OS family.</text>
</comment>